<comment type="caution">
    <text evidence="2">The sequence shown here is derived from an EMBL/GenBank/DDBJ whole genome shotgun (WGS) entry which is preliminary data.</text>
</comment>
<dbReference type="EMBL" id="CAIY01000011">
    <property type="protein sequence ID" value="CCH66392.1"/>
    <property type="molecule type" value="Genomic_DNA"/>
</dbReference>
<keyword evidence="3" id="KW-1185">Reference proteome</keyword>
<dbReference type="OrthoDB" id="495409at2"/>
<dbReference type="Proteomes" id="UP000053051">
    <property type="component" value="Unassembled WGS sequence"/>
</dbReference>
<reference evidence="2 3" key="1">
    <citation type="submission" date="2012-05" db="EMBL/GenBank/DDBJ databases">
        <authorList>
            <person name="Hilton J."/>
        </authorList>
    </citation>
    <scope>NUCLEOTIDE SEQUENCE [LARGE SCALE GENOMIC DNA]</scope>
    <source>
        <strain evidence="2 3">HH01</strain>
    </source>
</reference>
<dbReference type="RefSeq" id="WP_008231803.1">
    <property type="nucleotide sequence ID" value="NZ_CAIY01000011.1"/>
</dbReference>
<evidence type="ECO:0000313" key="2">
    <source>
        <dbReference type="EMBL" id="CCH66392.1"/>
    </source>
</evidence>
<dbReference type="STRING" id="1165094.RINTHH_2370"/>
<sequence length="134" mass="15121">MPGFGDIVKKAFYIGVGIASYAGEKTGNALIDLQSHIQKLADEMVVRGEMNTEEARLFIEDMMRQAQKAQSQYKAQSEYSVEYKKKGDSEPRHIEILDEGGQSTKESSSTVSVYGLRKRVLSLQEELKRLQEDK</sequence>
<proteinExistence type="predicted"/>
<organism evidence="2 3">
    <name type="scientific">Richelia intracellularis HH01</name>
    <dbReference type="NCBI Taxonomy" id="1165094"/>
    <lineage>
        <taxon>Bacteria</taxon>
        <taxon>Bacillati</taxon>
        <taxon>Cyanobacteriota</taxon>
        <taxon>Cyanophyceae</taxon>
        <taxon>Nostocales</taxon>
        <taxon>Nostocaceae</taxon>
        <taxon>Richelia</taxon>
    </lineage>
</organism>
<dbReference type="AlphaFoldDB" id="M1WXL7"/>
<accession>M1WXL7</accession>
<feature type="region of interest" description="Disordered" evidence="1">
    <location>
        <begin position="75"/>
        <end position="113"/>
    </location>
</feature>
<feature type="compositionally biased region" description="Polar residues" evidence="1">
    <location>
        <begin position="101"/>
        <end position="112"/>
    </location>
</feature>
<evidence type="ECO:0000313" key="3">
    <source>
        <dbReference type="Proteomes" id="UP000053051"/>
    </source>
</evidence>
<reference evidence="3" key="2">
    <citation type="submission" date="2016-01" db="EMBL/GenBank/DDBJ databases">
        <title>Diatom-associated endosymboitic cyanobacterium lacks core nitrogen metabolism enzymes.</title>
        <authorList>
            <person name="Hilton J.A."/>
            <person name="Foster R.A."/>
            <person name="Tripp H.J."/>
            <person name="Carter B.J."/>
            <person name="Zehr J.P."/>
            <person name="Villareal T.A."/>
        </authorList>
    </citation>
    <scope>NUCLEOTIDE SEQUENCE [LARGE SCALE GENOMIC DNA]</scope>
    <source>
        <strain evidence="3">HH01</strain>
    </source>
</reference>
<protein>
    <submittedName>
        <fullName evidence="2">Uncharacterized protein</fullName>
    </submittedName>
</protein>
<name>M1WXL7_9NOST</name>
<gene>
    <name evidence="2" type="ORF">RINTHH_2370</name>
</gene>
<evidence type="ECO:0000256" key="1">
    <source>
        <dbReference type="SAM" id="MobiDB-lite"/>
    </source>
</evidence>
<feature type="compositionally biased region" description="Basic and acidic residues" evidence="1">
    <location>
        <begin position="81"/>
        <end position="96"/>
    </location>
</feature>